<dbReference type="Pfam" id="PF09340">
    <property type="entry name" value="NuA4"/>
    <property type="match status" value="1"/>
</dbReference>
<feature type="region of interest" description="Disordered" evidence="8">
    <location>
        <begin position="60"/>
        <end position="82"/>
    </location>
</feature>
<evidence type="ECO:0000256" key="6">
    <source>
        <dbReference type="ARBA" id="ARBA00023163"/>
    </source>
</evidence>
<keyword evidence="4" id="KW-0805">Transcription regulation</keyword>
<dbReference type="GO" id="GO:0006325">
    <property type="term" value="P:chromatin organization"/>
    <property type="evidence" value="ECO:0007669"/>
    <property type="project" value="UniProtKB-KW"/>
</dbReference>
<feature type="region of interest" description="Disordered" evidence="8">
    <location>
        <begin position="123"/>
        <end position="154"/>
    </location>
</feature>
<keyword evidence="6" id="KW-0804">Transcription</keyword>
<evidence type="ECO:0000313" key="9">
    <source>
        <dbReference type="EMBL" id="CAD8068089.1"/>
    </source>
</evidence>
<dbReference type="AlphaFoldDB" id="A0A8S1LMP9"/>
<dbReference type="EMBL" id="CAJJDN010000023">
    <property type="protein sequence ID" value="CAD8068089.1"/>
    <property type="molecule type" value="Genomic_DNA"/>
</dbReference>
<dbReference type="PANTHER" id="PTHR13476">
    <property type="entry name" value="CHROMATIN MODIFICATION-RELATED PROTEIN MEAF6"/>
    <property type="match status" value="1"/>
</dbReference>
<dbReference type="GO" id="GO:0000123">
    <property type="term" value="C:histone acetyltransferase complex"/>
    <property type="evidence" value="ECO:0007669"/>
    <property type="project" value="InterPro"/>
</dbReference>
<keyword evidence="10" id="KW-1185">Reference proteome</keyword>
<evidence type="ECO:0000256" key="2">
    <source>
        <dbReference type="ARBA" id="ARBA00010916"/>
    </source>
</evidence>
<dbReference type="Proteomes" id="UP000692954">
    <property type="component" value="Unassembled WGS sequence"/>
</dbReference>
<keyword evidence="7" id="KW-0539">Nucleus</keyword>
<evidence type="ECO:0000256" key="7">
    <source>
        <dbReference type="ARBA" id="ARBA00023242"/>
    </source>
</evidence>
<dbReference type="GO" id="GO:0005634">
    <property type="term" value="C:nucleus"/>
    <property type="evidence" value="ECO:0007669"/>
    <property type="project" value="UniProtKB-SubCell"/>
</dbReference>
<protein>
    <recommendedName>
        <fullName evidence="11">Chromatin modification-related protein MEAF6</fullName>
    </recommendedName>
</protein>
<comment type="subcellular location">
    <subcellularLocation>
        <location evidence="1">Nucleus</location>
    </subcellularLocation>
</comment>
<organism evidence="9 10">
    <name type="scientific">Paramecium sonneborni</name>
    <dbReference type="NCBI Taxonomy" id="65129"/>
    <lineage>
        <taxon>Eukaryota</taxon>
        <taxon>Sar</taxon>
        <taxon>Alveolata</taxon>
        <taxon>Ciliophora</taxon>
        <taxon>Intramacronucleata</taxon>
        <taxon>Oligohymenophorea</taxon>
        <taxon>Peniculida</taxon>
        <taxon>Parameciidae</taxon>
        <taxon>Paramecium</taxon>
    </lineage>
</organism>
<evidence type="ECO:0000256" key="5">
    <source>
        <dbReference type="ARBA" id="ARBA00023054"/>
    </source>
</evidence>
<evidence type="ECO:0000256" key="8">
    <source>
        <dbReference type="SAM" id="MobiDB-lite"/>
    </source>
</evidence>
<evidence type="ECO:0000313" key="10">
    <source>
        <dbReference type="Proteomes" id="UP000692954"/>
    </source>
</evidence>
<evidence type="ECO:0008006" key="11">
    <source>
        <dbReference type="Google" id="ProtNLM"/>
    </source>
</evidence>
<comment type="similarity">
    <text evidence="2">Belongs to the EAF6 family.</text>
</comment>
<evidence type="ECO:0000256" key="3">
    <source>
        <dbReference type="ARBA" id="ARBA00022853"/>
    </source>
</evidence>
<reference evidence="9" key="1">
    <citation type="submission" date="2021-01" db="EMBL/GenBank/DDBJ databases">
        <authorList>
            <consortium name="Genoscope - CEA"/>
            <person name="William W."/>
        </authorList>
    </citation>
    <scope>NUCLEOTIDE SEQUENCE</scope>
</reference>
<gene>
    <name evidence="9" type="ORF">PSON_ATCC_30995.1.T0230366</name>
</gene>
<name>A0A8S1LMP9_9CILI</name>
<sequence>MDKKYQELVDKKAFLDSELKNLERSIFDNETKYLEETAFTGNVIKGWDGYLSMKNTKLNSGLQKKGKTNQNDRIFSQSSKTSPFVPEVIHQNQVTNPVKQMITDGSGEDNKYHFRRTKKKKYVGFQKNDQGIHTPQSSSDEYQADKKVKVSKKF</sequence>
<proteinExistence type="inferred from homology"/>
<keyword evidence="3" id="KW-0156">Chromatin regulator</keyword>
<dbReference type="OrthoDB" id="440324at2759"/>
<accession>A0A8S1LMP9</accession>
<evidence type="ECO:0000256" key="4">
    <source>
        <dbReference type="ARBA" id="ARBA00023015"/>
    </source>
</evidence>
<dbReference type="InterPro" id="IPR015418">
    <property type="entry name" value="Eaf6"/>
</dbReference>
<evidence type="ECO:0000256" key="1">
    <source>
        <dbReference type="ARBA" id="ARBA00004123"/>
    </source>
</evidence>
<feature type="compositionally biased region" description="Polar residues" evidence="8">
    <location>
        <begin position="127"/>
        <end position="141"/>
    </location>
</feature>
<comment type="caution">
    <text evidence="9">The sequence shown here is derived from an EMBL/GenBank/DDBJ whole genome shotgun (WGS) entry which is preliminary data.</text>
</comment>
<keyword evidence="5" id="KW-0175">Coiled coil</keyword>